<organism evidence="3 4">
    <name type="scientific">Arsenicicoccus piscis</name>
    <dbReference type="NCBI Taxonomy" id="673954"/>
    <lineage>
        <taxon>Bacteria</taxon>
        <taxon>Bacillati</taxon>
        <taxon>Actinomycetota</taxon>
        <taxon>Actinomycetes</taxon>
        <taxon>Micrococcales</taxon>
        <taxon>Intrasporangiaceae</taxon>
        <taxon>Arsenicicoccus</taxon>
    </lineage>
</organism>
<gene>
    <name evidence="3" type="ORF">GCM10025862_04260</name>
</gene>
<dbReference type="Gene3D" id="3.10.180.10">
    <property type="entry name" value="2,3-Dihydroxybiphenyl 1,2-Dioxygenase, domain 1"/>
    <property type="match status" value="1"/>
</dbReference>
<keyword evidence="1" id="KW-0479">Metal-binding</keyword>
<evidence type="ECO:0000313" key="4">
    <source>
        <dbReference type="Proteomes" id="UP001157109"/>
    </source>
</evidence>
<dbReference type="InterPro" id="IPR004360">
    <property type="entry name" value="Glyas_Fos-R_dOase_dom"/>
</dbReference>
<dbReference type="InterPro" id="IPR051785">
    <property type="entry name" value="MMCE/EMCE_epimerase"/>
</dbReference>
<evidence type="ECO:0000259" key="2">
    <source>
        <dbReference type="PROSITE" id="PS51819"/>
    </source>
</evidence>
<dbReference type="InterPro" id="IPR037523">
    <property type="entry name" value="VOC_core"/>
</dbReference>
<feature type="domain" description="VOC" evidence="2">
    <location>
        <begin position="21"/>
        <end position="168"/>
    </location>
</feature>
<proteinExistence type="predicted"/>
<sequence>MPDQNTTAPRSPSAAEALPRGINHIGITVPDLDEATRFLKEGLGAKVAYDGLTTDDAPRCGAETERQLGLPSGAKIRRQRMIVAGTGPSLEVFEIEGQQRPAIGLADFGLNHVSFYVDDIEASLARLVAAGGEALSEVHGNSRYEDSPGNGSVYVRAPWGTLIELQTIPSGHYYPKDSEATVWVPPEPSA</sequence>
<protein>
    <submittedName>
        <fullName evidence="3">Glyoxalase</fullName>
    </submittedName>
</protein>
<accession>A0ABQ6HLC9</accession>
<dbReference type="SUPFAM" id="SSF54593">
    <property type="entry name" value="Glyoxalase/Bleomycin resistance protein/Dihydroxybiphenyl dioxygenase"/>
    <property type="match status" value="1"/>
</dbReference>
<dbReference type="InterPro" id="IPR029068">
    <property type="entry name" value="Glyas_Bleomycin-R_OHBP_Dase"/>
</dbReference>
<keyword evidence="4" id="KW-1185">Reference proteome</keyword>
<dbReference type="PANTHER" id="PTHR43048">
    <property type="entry name" value="METHYLMALONYL-COA EPIMERASE"/>
    <property type="match status" value="1"/>
</dbReference>
<dbReference type="Proteomes" id="UP001157109">
    <property type="component" value="Unassembled WGS sequence"/>
</dbReference>
<name>A0ABQ6HLC9_9MICO</name>
<evidence type="ECO:0000313" key="3">
    <source>
        <dbReference type="EMBL" id="GMA18405.1"/>
    </source>
</evidence>
<dbReference type="EMBL" id="BSUJ01000001">
    <property type="protein sequence ID" value="GMA18405.1"/>
    <property type="molecule type" value="Genomic_DNA"/>
</dbReference>
<evidence type="ECO:0000256" key="1">
    <source>
        <dbReference type="ARBA" id="ARBA00022723"/>
    </source>
</evidence>
<reference evidence="4" key="1">
    <citation type="journal article" date="2019" name="Int. J. Syst. Evol. Microbiol.">
        <title>The Global Catalogue of Microorganisms (GCM) 10K type strain sequencing project: providing services to taxonomists for standard genome sequencing and annotation.</title>
        <authorList>
            <consortium name="The Broad Institute Genomics Platform"/>
            <consortium name="The Broad Institute Genome Sequencing Center for Infectious Disease"/>
            <person name="Wu L."/>
            <person name="Ma J."/>
        </authorList>
    </citation>
    <scope>NUCLEOTIDE SEQUENCE [LARGE SCALE GENOMIC DNA]</scope>
    <source>
        <strain evidence="4">NBRC 105830</strain>
    </source>
</reference>
<dbReference type="RefSeq" id="WP_241443910.1">
    <property type="nucleotide sequence ID" value="NZ_BSUJ01000001.1"/>
</dbReference>
<dbReference type="PANTHER" id="PTHR43048:SF6">
    <property type="entry name" value="BLR8189 PROTEIN"/>
    <property type="match status" value="1"/>
</dbReference>
<comment type="caution">
    <text evidence="3">The sequence shown here is derived from an EMBL/GenBank/DDBJ whole genome shotgun (WGS) entry which is preliminary data.</text>
</comment>
<dbReference type="PROSITE" id="PS51819">
    <property type="entry name" value="VOC"/>
    <property type="match status" value="1"/>
</dbReference>
<dbReference type="Pfam" id="PF00903">
    <property type="entry name" value="Glyoxalase"/>
    <property type="match status" value="1"/>
</dbReference>